<evidence type="ECO:0000256" key="1">
    <source>
        <dbReference type="SAM" id="MobiDB-lite"/>
    </source>
</evidence>
<organism evidence="2 3">
    <name type="scientific">Schizophyllum amplum</name>
    <dbReference type="NCBI Taxonomy" id="97359"/>
    <lineage>
        <taxon>Eukaryota</taxon>
        <taxon>Fungi</taxon>
        <taxon>Dikarya</taxon>
        <taxon>Basidiomycota</taxon>
        <taxon>Agaricomycotina</taxon>
        <taxon>Agaricomycetes</taxon>
        <taxon>Agaricomycetidae</taxon>
        <taxon>Agaricales</taxon>
        <taxon>Schizophyllaceae</taxon>
        <taxon>Schizophyllum</taxon>
    </lineage>
</organism>
<dbReference type="AlphaFoldDB" id="A0A550CL32"/>
<accession>A0A550CL32</accession>
<evidence type="ECO:0000313" key="3">
    <source>
        <dbReference type="Proteomes" id="UP000320762"/>
    </source>
</evidence>
<sequence>MQTKNLGCSSPVLTQLDSVQIAPEASMRPPAVPPRPHRHAPGQTHETAAIPRGTRRGAPPSAGSPQPDTRGPGLRMKTSRLSPCAPVKKEKNIRPRSAAASCLATPAKISDPNPRAIGAQPRLTPARPHGRAIPCKSSCKAPPQVPSKSRSKCLVLSKQYKGIHGRTLIPLRRRRS</sequence>
<evidence type="ECO:0000313" key="2">
    <source>
        <dbReference type="EMBL" id="TRM65516.1"/>
    </source>
</evidence>
<protein>
    <submittedName>
        <fullName evidence="2">Uncharacterized protein</fullName>
    </submittedName>
</protein>
<gene>
    <name evidence="2" type="ORF">BD626DRAFT_219888</name>
</gene>
<dbReference type="EMBL" id="VDMD01000005">
    <property type="protein sequence ID" value="TRM65516.1"/>
    <property type="molecule type" value="Genomic_DNA"/>
</dbReference>
<keyword evidence="3" id="KW-1185">Reference proteome</keyword>
<proteinExistence type="predicted"/>
<reference evidence="2 3" key="1">
    <citation type="journal article" date="2019" name="New Phytol.">
        <title>Comparative genomics reveals unique wood-decay strategies and fruiting body development in the Schizophyllaceae.</title>
        <authorList>
            <person name="Almasi E."/>
            <person name="Sahu N."/>
            <person name="Krizsan K."/>
            <person name="Balint B."/>
            <person name="Kovacs G.M."/>
            <person name="Kiss B."/>
            <person name="Cseklye J."/>
            <person name="Drula E."/>
            <person name="Henrissat B."/>
            <person name="Nagy I."/>
            <person name="Chovatia M."/>
            <person name="Adam C."/>
            <person name="LaButti K."/>
            <person name="Lipzen A."/>
            <person name="Riley R."/>
            <person name="Grigoriev I.V."/>
            <person name="Nagy L.G."/>
        </authorList>
    </citation>
    <scope>NUCLEOTIDE SEQUENCE [LARGE SCALE GENOMIC DNA]</scope>
    <source>
        <strain evidence="2 3">NL-1724</strain>
    </source>
</reference>
<dbReference type="Proteomes" id="UP000320762">
    <property type="component" value="Unassembled WGS sequence"/>
</dbReference>
<comment type="caution">
    <text evidence="2">The sequence shown here is derived from an EMBL/GenBank/DDBJ whole genome shotgun (WGS) entry which is preliminary data.</text>
</comment>
<feature type="region of interest" description="Disordered" evidence="1">
    <location>
        <begin position="18"/>
        <end position="150"/>
    </location>
</feature>
<name>A0A550CL32_9AGAR</name>